<dbReference type="Gene3D" id="3.90.1580.10">
    <property type="entry name" value="paralog of FGE (formylglycine-generating enzyme)"/>
    <property type="match status" value="1"/>
</dbReference>
<dbReference type="EMBL" id="JACNJD010000212">
    <property type="protein sequence ID" value="MBC8177483.1"/>
    <property type="molecule type" value="Genomic_DNA"/>
</dbReference>
<evidence type="ECO:0000313" key="2">
    <source>
        <dbReference type="EMBL" id="MBC8177483.1"/>
    </source>
</evidence>
<accession>A0A8J6N0J0</accession>
<dbReference type="SUPFAM" id="SSF56436">
    <property type="entry name" value="C-type lectin-like"/>
    <property type="match status" value="1"/>
</dbReference>
<organism evidence="2 3">
    <name type="scientific">Candidatus Desulfacyla euxinica</name>
    <dbReference type="NCBI Taxonomy" id="2841693"/>
    <lineage>
        <taxon>Bacteria</taxon>
        <taxon>Deltaproteobacteria</taxon>
        <taxon>Candidatus Desulfacyla</taxon>
    </lineage>
</organism>
<name>A0A8J6N0J0_9DELT</name>
<feature type="compositionally biased region" description="Low complexity" evidence="1">
    <location>
        <begin position="8"/>
        <end position="30"/>
    </location>
</feature>
<sequence length="80" mass="8758">MNRGGSWNNNARNCRSANRNRNTPGNRNNNLGFRLASTQTRTRPEPVCSGMGRACLLCPDTCPAPGLCPRTNNPGCRRGR</sequence>
<proteinExistence type="predicted"/>
<evidence type="ECO:0000313" key="3">
    <source>
        <dbReference type="Proteomes" id="UP000650524"/>
    </source>
</evidence>
<dbReference type="InterPro" id="IPR016187">
    <property type="entry name" value="CTDL_fold"/>
</dbReference>
<evidence type="ECO:0008006" key="4">
    <source>
        <dbReference type="Google" id="ProtNLM"/>
    </source>
</evidence>
<dbReference type="Proteomes" id="UP000650524">
    <property type="component" value="Unassembled WGS sequence"/>
</dbReference>
<protein>
    <recommendedName>
        <fullName evidence="4">Sulfatase-modifying factor enzyme domain-containing protein</fullName>
    </recommendedName>
</protein>
<evidence type="ECO:0000256" key="1">
    <source>
        <dbReference type="SAM" id="MobiDB-lite"/>
    </source>
</evidence>
<feature type="region of interest" description="Disordered" evidence="1">
    <location>
        <begin position="1"/>
        <end position="46"/>
    </location>
</feature>
<dbReference type="AlphaFoldDB" id="A0A8J6N0J0"/>
<dbReference type="InterPro" id="IPR042095">
    <property type="entry name" value="SUMF_sf"/>
</dbReference>
<reference evidence="2 3" key="1">
    <citation type="submission" date="2020-08" db="EMBL/GenBank/DDBJ databases">
        <title>Bridging the membrane lipid divide: bacteria of the FCB group superphylum have the potential to synthesize archaeal ether lipids.</title>
        <authorList>
            <person name="Villanueva L."/>
            <person name="Von Meijenfeldt F.A.B."/>
            <person name="Westbye A.B."/>
            <person name="Yadav S."/>
            <person name="Hopmans E.C."/>
            <person name="Dutilh B.E."/>
            <person name="Sinninghe Damste J.S."/>
        </authorList>
    </citation>
    <scope>NUCLEOTIDE SEQUENCE [LARGE SCALE GENOMIC DNA]</scope>
    <source>
        <strain evidence="2">NIOZ-UU27</strain>
    </source>
</reference>
<gene>
    <name evidence="2" type="ORF">H8E19_08765</name>
</gene>
<comment type="caution">
    <text evidence="2">The sequence shown here is derived from an EMBL/GenBank/DDBJ whole genome shotgun (WGS) entry which is preliminary data.</text>
</comment>